<dbReference type="PANTHER" id="PTHR35527">
    <property type="entry name" value="CHOLOYLGLYCINE HYDROLASE"/>
    <property type="match status" value="1"/>
</dbReference>
<evidence type="ECO:0000313" key="6">
    <source>
        <dbReference type="Proteomes" id="UP001143304"/>
    </source>
</evidence>
<dbReference type="Pfam" id="PF02275">
    <property type="entry name" value="CBAH"/>
    <property type="match status" value="1"/>
</dbReference>
<dbReference type="GO" id="GO:0016787">
    <property type="term" value="F:hydrolase activity"/>
    <property type="evidence" value="ECO:0007669"/>
    <property type="project" value="UniProtKB-KW"/>
</dbReference>
<name>A0ABT3TBI5_9GAMM</name>
<protein>
    <submittedName>
        <fullName evidence="5">Linear amide C-N hydrolase</fullName>
    </submittedName>
</protein>
<feature type="signal peptide" evidence="3">
    <location>
        <begin position="1"/>
        <end position="21"/>
    </location>
</feature>
<dbReference type="PANTHER" id="PTHR35527:SF2">
    <property type="entry name" value="HYDROLASE"/>
    <property type="match status" value="1"/>
</dbReference>
<reference evidence="5" key="1">
    <citation type="submission" date="2019-02" db="EMBL/GenBank/DDBJ databases">
        <authorList>
            <person name="Li S.-H."/>
        </authorList>
    </citation>
    <scope>NUCLEOTIDE SEQUENCE</scope>
    <source>
        <strain evidence="5">IMCC11814</strain>
    </source>
</reference>
<keyword evidence="6" id="KW-1185">Reference proteome</keyword>
<evidence type="ECO:0000256" key="2">
    <source>
        <dbReference type="ARBA" id="ARBA00022801"/>
    </source>
</evidence>
<proteinExistence type="inferred from homology"/>
<dbReference type="SUPFAM" id="SSF56235">
    <property type="entry name" value="N-terminal nucleophile aminohydrolases (Ntn hydrolases)"/>
    <property type="match status" value="1"/>
</dbReference>
<accession>A0ABT3TBI5</accession>
<evidence type="ECO:0000259" key="4">
    <source>
        <dbReference type="Pfam" id="PF02275"/>
    </source>
</evidence>
<sequence>MKKFLGSIVALSIAFAPLANACTAINLKARDGTVIAGRTMEWAVDMEWTLTSQPQGSPVLISAPEFLDLPSKTLSSKHAFVGIYPAVLKGSPAILEGQNEAGLGLSGNFLPGFTEYQKITSQDEEYVSIINFGSLVLGMYSTVKELRAALPNYKVWYNPSEVEGSPTPPWLHFVLTDRSGDSIIVEFVQGQMVIHDNVANVLTNAPTYDWHINNVRNYLSLTDTATTSIVVEGTNVTEIGQGGGLIGLSADYTPPSRFVRATYLTYFAYQPDGSRDAVQLMAHLLNNVDIPKGVSRTTIDKQVVSDYTQWINLKDLENNRMKIASYSNRTNYIEIDLNQVFKSGRSMVWVVDELPYPDNDLTAQLLE</sequence>
<dbReference type="InterPro" id="IPR052193">
    <property type="entry name" value="Peptidase_C59"/>
</dbReference>
<gene>
    <name evidence="5" type="ORF">EYC82_15865</name>
</gene>
<evidence type="ECO:0000313" key="5">
    <source>
        <dbReference type="EMBL" id="MCX2978842.1"/>
    </source>
</evidence>
<feature type="domain" description="Choloylglycine hydrolase/NAAA C-terminal" evidence="4">
    <location>
        <begin position="22"/>
        <end position="328"/>
    </location>
</feature>
<organism evidence="5 6">
    <name type="scientific">Candidatus Marimicrobium litorale</name>
    <dbReference type="NCBI Taxonomy" id="2518991"/>
    <lineage>
        <taxon>Bacteria</taxon>
        <taxon>Pseudomonadati</taxon>
        <taxon>Pseudomonadota</taxon>
        <taxon>Gammaproteobacteria</taxon>
        <taxon>Cellvibrionales</taxon>
        <taxon>Halieaceae</taxon>
        <taxon>Marimicrobium</taxon>
    </lineage>
</organism>
<evidence type="ECO:0000256" key="3">
    <source>
        <dbReference type="SAM" id="SignalP"/>
    </source>
</evidence>
<evidence type="ECO:0000256" key="1">
    <source>
        <dbReference type="ARBA" id="ARBA00006625"/>
    </source>
</evidence>
<dbReference type="EMBL" id="SHNO01000001">
    <property type="protein sequence ID" value="MCX2978842.1"/>
    <property type="molecule type" value="Genomic_DNA"/>
</dbReference>
<dbReference type="InterPro" id="IPR029055">
    <property type="entry name" value="Ntn_hydrolases_N"/>
</dbReference>
<dbReference type="InterPro" id="IPR029132">
    <property type="entry name" value="CBAH/NAAA_C"/>
</dbReference>
<keyword evidence="2 5" id="KW-0378">Hydrolase</keyword>
<keyword evidence="3" id="KW-0732">Signal</keyword>
<feature type="chain" id="PRO_5045721467" evidence="3">
    <location>
        <begin position="22"/>
        <end position="367"/>
    </location>
</feature>
<dbReference type="RefSeq" id="WP_279250533.1">
    <property type="nucleotide sequence ID" value="NZ_SHNO01000001.1"/>
</dbReference>
<comment type="caution">
    <text evidence="5">The sequence shown here is derived from an EMBL/GenBank/DDBJ whole genome shotgun (WGS) entry which is preliminary data.</text>
</comment>
<dbReference type="Proteomes" id="UP001143304">
    <property type="component" value="Unassembled WGS sequence"/>
</dbReference>
<comment type="similarity">
    <text evidence="1">Belongs to the peptidase C59 family.</text>
</comment>
<dbReference type="Gene3D" id="3.60.60.10">
    <property type="entry name" value="Penicillin V Acylase, Chain A"/>
    <property type="match status" value="1"/>
</dbReference>